<evidence type="ECO:0000256" key="2">
    <source>
        <dbReference type="SAM" id="MobiDB-lite"/>
    </source>
</evidence>
<sequence length="98" mass="11819">MNSGELQMFINDYIQNKNKNKGELKEFKEDIQDLTSTERNKVHDDLTVLKCQLAILNIIPYLTGCQKVDKKKKKKKTKRKIRRTKRKKTKRKKRKTRR</sequence>
<feature type="region of interest" description="Disordered" evidence="2">
    <location>
        <begin position="68"/>
        <end position="98"/>
    </location>
</feature>
<feature type="coiled-coil region" evidence="1">
    <location>
        <begin position="10"/>
        <end position="37"/>
    </location>
</feature>
<evidence type="ECO:0000256" key="1">
    <source>
        <dbReference type="SAM" id="Coils"/>
    </source>
</evidence>
<protein>
    <submittedName>
        <fullName evidence="3">Uncharacterized protein</fullName>
    </submittedName>
</protein>
<reference evidence="3" key="1">
    <citation type="journal article" date="2020" name="Nature">
        <title>Giant virus diversity and host interactions through global metagenomics.</title>
        <authorList>
            <person name="Schulz F."/>
            <person name="Roux S."/>
            <person name="Paez-Espino D."/>
            <person name="Jungbluth S."/>
            <person name="Walsh D.A."/>
            <person name="Denef V.J."/>
            <person name="McMahon K.D."/>
            <person name="Konstantinidis K.T."/>
            <person name="Eloe-Fadrosh E.A."/>
            <person name="Kyrpides N.C."/>
            <person name="Woyke T."/>
        </authorList>
    </citation>
    <scope>NUCLEOTIDE SEQUENCE</scope>
    <source>
        <strain evidence="3">GVMAG-S-ERX555907-94</strain>
    </source>
</reference>
<dbReference type="AlphaFoldDB" id="A0A6C0L2W0"/>
<dbReference type="EMBL" id="MN741026">
    <property type="protein sequence ID" value="QHU23180.1"/>
    <property type="molecule type" value="Genomic_DNA"/>
</dbReference>
<accession>A0A6C0L2W0</accession>
<proteinExistence type="predicted"/>
<evidence type="ECO:0000313" key="3">
    <source>
        <dbReference type="EMBL" id="QHU23180.1"/>
    </source>
</evidence>
<feature type="compositionally biased region" description="Basic residues" evidence="2">
    <location>
        <begin position="69"/>
        <end position="98"/>
    </location>
</feature>
<keyword evidence="1" id="KW-0175">Coiled coil</keyword>
<name>A0A6C0L2W0_9ZZZZ</name>
<organism evidence="3">
    <name type="scientific">viral metagenome</name>
    <dbReference type="NCBI Taxonomy" id="1070528"/>
    <lineage>
        <taxon>unclassified sequences</taxon>
        <taxon>metagenomes</taxon>
        <taxon>organismal metagenomes</taxon>
    </lineage>
</organism>